<accession>A0A0F8ZV83</accession>
<sequence length="27" mass="2934">MEAVNRNVCALCAPSLYVRSRCAHGRG</sequence>
<comment type="caution">
    <text evidence="1">The sequence shown here is derived from an EMBL/GenBank/DDBJ whole genome shotgun (WGS) entry which is preliminary data.</text>
</comment>
<dbReference type="EMBL" id="LAZR01061305">
    <property type="protein sequence ID" value="KKK63846.1"/>
    <property type="molecule type" value="Genomic_DNA"/>
</dbReference>
<proteinExistence type="predicted"/>
<protein>
    <submittedName>
        <fullName evidence="1">Uncharacterized protein</fullName>
    </submittedName>
</protein>
<gene>
    <name evidence="1" type="ORF">LCGC14_2990180</name>
</gene>
<feature type="non-terminal residue" evidence="1">
    <location>
        <position position="27"/>
    </location>
</feature>
<evidence type="ECO:0000313" key="1">
    <source>
        <dbReference type="EMBL" id="KKK63846.1"/>
    </source>
</evidence>
<name>A0A0F8ZV83_9ZZZZ</name>
<reference evidence="1" key="1">
    <citation type="journal article" date="2015" name="Nature">
        <title>Complex archaea that bridge the gap between prokaryotes and eukaryotes.</title>
        <authorList>
            <person name="Spang A."/>
            <person name="Saw J.H."/>
            <person name="Jorgensen S.L."/>
            <person name="Zaremba-Niedzwiedzka K."/>
            <person name="Martijn J."/>
            <person name="Lind A.E."/>
            <person name="van Eijk R."/>
            <person name="Schleper C."/>
            <person name="Guy L."/>
            <person name="Ettema T.J."/>
        </authorList>
    </citation>
    <scope>NUCLEOTIDE SEQUENCE</scope>
</reference>
<dbReference type="AlphaFoldDB" id="A0A0F8ZV83"/>
<organism evidence="1">
    <name type="scientific">marine sediment metagenome</name>
    <dbReference type="NCBI Taxonomy" id="412755"/>
    <lineage>
        <taxon>unclassified sequences</taxon>
        <taxon>metagenomes</taxon>
        <taxon>ecological metagenomes</taxon>
    </lineage>
</organism>